<keyword evidence="7 14" id="KW-0812">Transmembrane</keyword>
<dbReference type="InterPro" id="IPR033480">
    <property type="entry name" value="sCache_2"/>
</dbReference>
<protein>
    <recommendedName>
        <fullName evidence="3">histidine kinase</fullName>
        <ecNumber evidence="3">2.7.13.3</ecNumber>
    </recommendedName>
</protein>
<sequence length="801" mass="91960">MPKNKTLSIPQTFLLYVVIFFALSAILTSGLFLYFEYKSFEKQSKLSKENHIQTQEKLIQNEVDQVIEHIAISRDIRINQVNDILIHRVDQAYLLVENLYRTNKNRYSKEAILQMAREALRPLRSKEIRGDYFMIKTNGEEILYPAHPEIEGTNFLQLPDSPEKAVVQEEIRIALEQGKGFIRGESTSFTANQSFSSPSVIYLRYFKPLDIVLGTGEYIPDIEEDIKKEAIEYIKNIKYGVNQQIFINDTKGNVIVSNTTLYKNGDNIIDFKDAKGFALIRAEIEASKRPNGGFTNFDWPNEANGQIDKNRSFVKAYPEWDWVIGAWFDLSLIEAEINGSIKKMQKTQIRKASTILILIILNHLIILLIFRYLTNKTKKNTTTFIRQLKKAIYSNTNIDKRKLTYSEFHTISDATNRIIEDKQKADEELRKSEMQFKSLFEIAPIMILGVDANKRICLWNKECEKVTGYTLTEVQAMDNPFKILLKHQTDFNDFKTHLSKSNGKFHEYTVINKEKEPRNQFWAAFTSSSDLIIGVGYDTTKLTKTLTELNTTAEKLQEANLTKDKFLSIIAHDLKNPFNAIIGFSDLLSMSYEDLDDETKLDLIKDIQHSAKLNYKLLEKLLEWAMSQSDQIPFNPELLNLQPIIEDSISFASYQANQKKIKIQSSNESGLQIYADDNMLTSLLRNLISNAIKFTPEHGEITIKTEENNQQIKISIKDNGIGMSPENVVKLFRIDTKIQTTGTMDEKGTGLGLLICKEFVDKHQGKIWVESELNKGSNFIMSFPKQSHLSNNVLNKKASLN</sequence>
<evidence type="ECO:0000256" key="12">
    <source>
        <dbReference type="ARBA" id="ARBA00023012"/>
    </source>
</evidence>
<dbReference type="NCBIfam" id="TIGR00229">
    <property type="entry name" value="sensory_box"/>
    <property type="match status" value="1"/>
</dbReference>
<dbReference type="EMBL" id="SHKN01000002">
    <property type="protein sequence ID" value="RZT93402.1"/>
    <property type="molecule type" value="Genomic_DNA"/>
</dbReference>
<dbReference type="InterPro" id="IPR003661">
    <property type="entry name" value="HisK_dim/P_dom"/>
</dbReference>
<evidence type="ECO:0000256" key="9">
    <source>
        <dbReference type="ARBA" id="ARBA00022777"/>
    </source>
</evidence>
<dbReference type="InterPro" id="IPR036097">
    <property type="entry name" value="HisK_dim/P_sf"/>
</dbReference>
<dbReference type="PANTHER" id="PTHR42878">
    <property type="entry name" value="TWO-COMPONENT HISTIDINE KINASE"/>
    <property type="match status" value="1"/>
</dbReference>
<dbReference type="SMART" id="SM00387">
    <property type="entry name" value="HATPase_c"/>
    <property type="match status" value="1"/>
</dbReference>
<gene>
    <name evidence="17" type="ORF">EV201_2563</name>
</gene>
<dbReference type="InterPro" id="IPR000014">
    <property type="entry name" value="PAS"/>
</dbReference>
<dbReference type="SUPFAM" id="SSF55785">
    <property type="entry name" value="PYP-like sensor domain (PAS domain)"/>
    <property type="match status" value="1"/>
</dbReference>
<dbReference type="InterPro" id="IPR035965">
    <property type="entry name" value="PAS-like_dom_sf"/>
</dbReference>
<dbReference type="SMART" id="SM00388">
    <property type="entry name" value="HisKA"/>
    <property type="match status" value="1"/>
</dbReference>
<dbReference type="GO" id="GO:0005524">
    <property type="term" value="F:ATP binding"/>
    <property type="evidence" value="ECO:0007669"/>
    <property type="project" value="UniProtKB-KW"/>
</dbReference>
<dbReference type="SUPFAM" id="SSF47384">
    <property type="entry name" value="Homodimeric domain of signal transducing histidine kinase"/>
    <property type="match status" value="1"/>
</dbReference>
<dbReference type="InterPro" id="IPR004358">
    <property type="entry name" value="Sig_transdc_His_kin-like_C"/>
</dbReference>
<name>A0A4Q7VE76_9BACT</name>
<comment type="subcellular location">
    <subcellularLocation>
        <location evidence="2">Cell membrane</location>
        <topology evidence="2">Multi-pass membrane protein</topology>
    </subcellularLocation>
</comment>
<keyword evidence="9" id="KW-0418">Kinase</keyword>
<keyword evidence="5" id="KW-0597">Phosphoprotein</keyword>
<evidence type="ECO:0000256" key="13">
    <source>
        <dbReference type="ARBA" id="ARBA00023136"/>
    </source>
</evidence>
<feature type="transmembrane region" description="Helical" evidence="14">
    <location>
        <begin position="13"/>
        <end position="35"/>
    </location>
</feature>
<feature type="domain" description="Histidine kinase" evidence="15">
    <location>
        <begin position="569"/>
        <end position="787"/>
    </location>
</feature>
<feature type="domain" description="PAS" evidence="16">
    <location>
        <begin position="432"/>
        <end position="474"/>
    </location>
</feature>
<evidence type="ECO:0000256" key="2">
    <source>
        <dbReference type="ARBA" id="ARBA00004651"/>
    </source>
</evidence>
<dbReference type="GO" id="GO:0000156">
    <property type="term" value="F:phosphorelay response regulator activity"/>
    <property type="evidence" value="ECO:0007669"/>
    <property type="project" value="TreeGrafter"/>
</dbReference>
<dbReference type="AlphaFoldDB" id="A0A4Q7VE76"/>
<dbReference type="FunFam" id="3.30.565.10:FF:000006">
    <property type="entry name" value="Sensor histidine kinase WalK"/>
    <property type="match status" value="1"/>
</dbReference>
<keyword evidence="11 14" id="KW-1133">Transmembrane helix</keyword>
<dbReference type="SUPFAM" id="SSF55874">
    <property type="entry name" value="ATPase domain of HSP90 chaperone/DNA topoisomerase II/histidine kinase"/>
    <property type="match status" value="1"/>
</dbReference>
<evidence type="ECO:0000256" key="4">
    <source>
        <dbReference type="ARBA" id="ARBA00022475"/>
    </source>
</evidence>
<comment type="caution">
    <text evidence="17">The sequence shown here is derived from an EMBL/GenBank/DDBJ whole genome shotgun (WGS) entry which is preliminary data.</text>
</comment>
<dbReference type="CDD" id="cd00075">
    <property type="entry name" value="HATPase"/>
    <property type="match status" value="1"/>
</dbReference>
<dbReference type="Pfam" id="PF00512">
    <property type="entry name" value="HisKA"/>
    <property type="match status" value="1"/>
</dbReference>
<dbReference type="RefSeq" id="WP_130307959.1">
    <property type="nucleotide sequence ID" value="NZ_SHKN01000002.1"/>
</dbReference>
<dbReference type="InterPro" id="IPR050351">
    <property type="entry name" value="BphY/WalK/GraS-like"/>
</dbReference>
<accession>A0A4Q7VE76</accession>
<dbReference type="InterPro" id="IPR036890">
    <property type="entry name" value="HATPase_C_sf"/>
</dbReference>
<evidence type="ECO:0000256" key="3">
    <source>
        <dbReference type="ARBA" id="ARBA00012438"/>
    </source>
</evidence>
<dbReference type="CDD" id="cd00082">
    <property type="entry name" value="HisKA"/>
    <property type="match status" value="1"/>
</dbReference>
<keyword evidence="6" id="KW-0808">Transferase</keyword>
<dbReference type="GO" id="GO:0000155">
    <property type="term" value="F:phosphorelay sensor kinase activity"/>
    <property type="evidence" value="ECO:0007669"/>
    <property type="project" value="InterPro"/>
</dbReference>
<keyword evidence="12" id="KW-0902">Two-component regulatory system</keyword>
<evidence type="ECO:0000256" key="5">
    <source>
        <dbReference type="ARBA" id="ARBA00022553"/>
    </source>
</evidence>
<evidence type="ECO:0000256" key="7">
    <source>
        <dbReference type="ARBA" id="ARBA00022692"/>
    </source>
</evidence>
<dbReference type="Pfam" id="PF08269">
    <property type="entry name" value="dCache_2"/>
    <property type="match status" value="1"/>
</dbReference>
<comment type="catalytic activity">
    <reaction evidence="1">
        <text>ATP + protein L-histidine = ADP + protein N-phospho-L-histidine.</text>
        <dbReference type="EC" id="2.7.13.3"/>
    </reaction>
</comment>
<organism evidence="17 18">
    <name type="scientific">Ancylomarina subtilis</name>
    <dbReference type="NCBI Taxonomy" id="1639035"/>
    <lineage>
        <taxon>Bacteria</taxon>
        <taxon>Pseudomonadati</taxon>
        <taxon>Bacteroidota</taxon>
        <taxon>Bacteroidia</taxon>
        <taxon>Marinilabiliales</taxon>
        <taxon>Marinifilaceae</taxon>
        <taxon>Ancylomarina</taxon>
    </lineage>
</organism>
<dbReference type="PANTHER" id="PTHR42878:SF7">
    <property type="entry name" value="SENSOR HISTIDINE KINASE GLRK"/>
    <property type="match status" value="1"/>
</dbReference>
<dbReference type="OrthoDB" id="9806995at2"/>
<dbReference type="InterPro" id="IPR004010">
    <property type="entry name" value="Double_Cache_2"/>
</dbReference>
<dbReference type="SMART" id="SM01049">
    <property type="entry name" value="Cache_2"/>
    <property type="match status" value="2"/>
</dbReference>
<feature type="transmembrane region" description="Helical" evidence="14">
    <location>
        <begin position="352"/>
        <end position="373"/>
    </location>
</feature>
<keyword evidence="10" id="KW-0067">ATP-binding</keyword>
<dbReference type="PRINTS" id="PR00344">
    <property type="entry name" value="BCTRLSENSOR"/>
</dbReference>
<dbReference type="PROSITE" id="PS50109">
    <property type="entry name" value="HIS_KIN"/>
    <property type="match status" value="1"/>
</dbReference>
<dbReference type="Proteomes" id="UP000293562">
    <property type="component" value="Unassembled WGS sequence"/>
</dbReference>
<evidence type="ECO:0000313" key="17">
    <source>
        <dbReference type="EMBL" id="RZT93402.1"/>
    </source>
</evidence>
<dbReference type="CDD" id="cd00130">
    <property type="entry name" value="PAS"/>
    <property type="match status" value="1"/>
</dbReference>
<evidence type="ECO:0000259" key="15">
    <source>
        <dbReference type="PROSITE" id="PS50109"/>
    </source>
</evidence>
<evidence type="ECO:0000256" key="8">
    <source>
        <dbReference type="ARBA" id="ARBA00022741"/>
    </source>
</evidence>
<dbReference type="InterPro" id="IPR003594">
    <property type="entry name" value="HATPase_dom"/>
</dbReference>
<keyword evidence="4" id="KW-1003">Cell membrane</keyword>
<keyword evidence="8" id="KW-0547">Nucleotide-binding</keyword>
<dbReference type="GO" id="GO:0030295">
    <property type="term" value="F:protein kinase activator activity"/>
    <property type="evidence" value="ECO:0007669"/>
    <property type="project" value="TreeGrafter"/>
</dbReference>
<dbReference type="Gene3D" id="3.30.565.10">
    <property type="entry name" value="Histidine kinase-like ATPase, C-terminal domain"/>
    <property type="match status" value="1"/>
</dbReference>
<evidence type="ECO:0000259" key="16">
    <source>
        <dbReference type="PROSITE" id="PS50112"/>
    </source>
</evidence>
<dbReference type="PROSITE" id="PS50112">
    <property type="entry name" value="PAS"/>
    <property type="match status" value="1"/>
</dbReference>
<dbReference type="GO" id="GO:0007234">
    <property type="term" value="P:osmosensory signaling via phosphorelay pathway"/>
    <property type="evidence" value="ECO:0007669"/>
    <property type="project" value="TreeGrafter"/>
</dbReference>
<dbReference type="Gene3D" id="1.10.287.130">
    <property type="match status" value="1"/>
</dbReference>
<evidence type="ECO:0000256" key="11">
    <source>
        <dbReference type="ARBA" id="ARBA00022989"/>
    </source>
</evidence>
<keyword evidence="13 14" id="KW-0472">Membrane</keyword>
<keyword evidence="18" id="KW-1185">Reference proteome</keyword>
<evidence type="ECO:0000256" key="6">
    <source>
        <dbReference type="ARBA" id="ARBA00022679"/>
    </source>
</evidence>
<proteinExistence type="predicted"/>
<dbReference type="Pfam" id="PF02518">
    <property type="entry name" value="HATPase_c"/>
    <property type="match status" value="1"/>
</dbReference>
<dbReference type="InterPro" id="IPR005467">
    <property type="entry name" value="His_kinase_dom"/>
</dbReference>
<evidence type="ECO:0000313" key="18">
    <source>
        <dbReference type="Proteomes" id="UP000293562"/>
    </source>
</evidence>
<dbReference type="GO" id="GO:0005886">
    <property type="term" value="C:plasma membrane"/>
    <property type="evidence" value="ECO:0007669"/>
    <property type="project" value="UniProtKB-SubCell"/>
</dbReference>
<dbReference type="EC" id="2.7.13.3" evidence="3"/>
<reference evidence="17 18" key="1">
    <citation type="submission" date="2019-02" db="EMBL/GenBank/DDBJ databases">
        <title>Genomic Encyclopedia of Type Strains, Phase IV (KMG-IV): sequencing the most valuable type-strain genomes for metagenomic binning, comparative biology and taxonomic classification.</title>
        <authorList>
            <person name="Goeker M."/>
        </authorList>
    </citation>
    <scope>NUCLEOTIDE SEQUENCE [LARGE SCALE GENOMIC DNA]</scope>
    <source>
        <strain evidence="17 18">DSM 28825</strain>
    </source>
</reference>
<evidence type="ECO:0000256" key="1">
    <source>
        <dbReference type="ARBA" id="ARBA00000085"/>
    </source>
</evidence>
<evidence type="ECO:0000256" key="14">
    <source>
        <dbReference type="SAM" id="Phobius"/>
    </source>
</evidence>
<evidence type="ECO:0000256" key="10">
    <source>
        <dbReference type="ARBA" id="ARBA00022840"/>
    </source>
</evidence>
<dbReference type="Gene3D" id="3.30.450.20">
    <property type="entry name" value="PAS domain"/>
    <property type="match status" value="3"/>
</dbReference>